<dbReference type="InParanoid" id="Q9RYW9"/>
<evidence type="ECO:0007829" key="8">
    <source>
        <dbReference type="PDB" id="8JGQ"/>
    </source>
</evidence>
<reference evidence="4 5" key="1">
    <citation type="journal article" date="1999" name="Science">
        <title>Genome sequence of the radioresistant bacterium Deinococcus radiodurans R1.</title>
        <authorList>
            <person name="White O."/>
            <person name="Eisen J.A."/>
            <person name="Heidelberg J.F."/>
            <person name="Hickey E.K."/>
            <person name="Peterson J.D."/>
            <person name="Dodson R.J."/>
            <person name="Haft D.H."/>
            <person name="Gwinn M.L."/>
            <person name="Nelson W.C."/>
            <person name="Richardson D.L."/>
            <person name="Moffat K.S."/>
            <person name="Qin H."/>
            <person name="Jiang L."/>
            <person name="Pamphile W."/>
            <person name="Crosby M."/>
            <person name="Shen M."/>
            <person name="Vamathevan J.J."/>
            <person name="Lam P."/>
            <person name="McDonald L."/>
            <person name="Utterback T."/>
            <person name="Zalewski C."/>
            <person name="Makarova K.S."/>
            <person name="Aravind L."/>
            <person name="Daly M.J."/>
            <person name="Minton K.W."/>
            <person name="Fleischmann R.D."/>
            <person name="Ketchum K.A."/>
            <person name="Nelson K.E."/>
            <person name="Salzberg S."/>
            <person name="Smith H.O."/>
            <person name="Venter J.C."/>
            <person name="Fraser C.M."/>
        </authorList>
    </citation>
    <scope>NUCLEOTIDE SEQUENCE [LARGE SCALE GENOMIC DNA]</scope>
    <source>
        <strain evidence="5">ATCC 13939 / DSM 20539 / JCM 16871 / LMG 4051 / NBRC 15346 / NCIMB 9279 / R1 / VKM B-1422</strain>
    </source>
</reference>
<evidence type="ECO:0000313" key="5">
    <source>
        <dbReference type="Proteomes" id="UP000002524"/>
    </source>
</evidence>
<dbReference type="OrthoDB" id="9807195at2"/>
<dbReference type="Proteomes" id="UP000002524">
    <property type="component" value="Chromosome 2"/>
</dbReference>
<dbReference type="InterPro" id="IPR030673">
    <property type="entry name" value="PyroPPase_GppA_Ppx"/>
</dbReference>
<feature type="domain" description="Ppx/GppA phosphatase C-terminal" evidence="3">
    <location>
        <begin position="323"/>
        <end position="466"/>
    </location>
</feature>
<feature type="binding site" evidence="6 8">
    <location>
        <position position="377"/>
    </location>
    <ligand>
        <name>Mg(2+)</name>
        <dbReference type="ChEBI" id="CHEBI:18420"/>
    </ligand>
</feature>
<dbReference type="SMR" id="Q9RYW9"/>
<dbReference type="Pfam" id="PF02541">
    <property type="entry name" value="Ppx-GppA"/>
    <property type="match status" value="1"/>
</dbReference>
<keyword evidence="6 7" id="KW-0479">Metal-binding</keyword>
<dbReference type="PaxDb" id="243230-DR_A0185"/>
<dbReference type="PDB" id="8JGP">
    <property type="method" value="X-ray"/>
    <property type="resolution" value="3.02 A"/>
    <property type="chains" value="A=1-515"/>
</dbReference>
<feature type="binding site" evidence="7">
    <location>
        <position position="377"/>
    </location>
    <ligand>
        <name>Mn(2+)</name>
        <dbReference type="ChEBI" id="CHEBI:29035"/>
    </ligand>
</feature>
<dbReference type="PANTHER" id="PTHR30005">
    <property type="entry name" value="EXOPOLYPHOSPHATASE"/>
    <property type="match status" value="1"/>
</dbReference>
<keyword evidence="1" id="KW-0378">Hydrolase</keyword>
<dbReference type="InterPro" id="IPR003607">
    <property type="entry name" value="HD/PDEase_dom"/>
</dbReference>
<dbReference type="PDB" id="8JGO">
    <property type="method" value="X-ray"/>
    <property type="resolution" value="1.90 A"/>
    <property type="chains" value="A=1-515"/>
</dbReference>
<dbReference type="EMBL" id="AE001825">
    <property type="protein sequence ID" value="AAF12188.1"/>
    <property type="molecule type" value="Genomic_DNA"/>
</dbReference>
<dbReference type="InterPro" id="IPR048950">
    <property type="entry name" value="Ppx_GppA_C"/>
</dbReference>
<dbReference type="Gene3D" id="3.30.420.40">
    <property type="match status" value="1"/>
</dbReference>
<gene>
    <name evidence="4" type="ordered locus">DR_A0185</name>
</gene>
<dbReference type="PIRSF" id="PIRSF001267">
    <property type="entry name" value="Pyrophosphatase_GppA_Ppx"/>
    <property type="match status" value="1"/>
</dbReference>
<feature type="domain" description="Ppx/GppA phosphatase N-terminal" evidence="2">
    <location>
        <begin position="24"/>
        <end position="311"/>
    </location>
</feature>
<dbReference type="eggNOG" id="COG0248">
    <property type="taxonomic scope" value="Bacteria"/>
</dbReference>
<feature type="binding site" evidence="6 8">
    <location>
        <position position="453"/>
    </location>
    <ligand>
        <name>Mg(2+)</name>
        <dbReference type="ChEBI" id="CHEBI:18420"/>
    </ligand>
</feature>
<dbReference type="Gene3D" id="3.30.420.150">
    <property type="entry name" value="Exopolyphosphatase. Domain 2"/>
    <property type="match status" value="1"/>
</dbReference>
<evidence type="ECO:0000313" key="4">
    <source>
        <dbReference type="EMBL" id="AAF12188.1"/>
    </source>
</evidence>
<dbReference type="PDB" id="8JGT">
    <property type="method" value="X-ray"/>
    <property type="resolution" value="2.20 A"/>
    <property type="chains" value="A=1-515"/>
</dbReference>
<dbReference type="PANTHER" id="PTHR30005:SF0">
    <property type="entry name" value="RETROGRADE REGULATION PROTEIN 2"/>
    <property type="match status" value="1"/>
</dbReference>
<dbReference type="EnsemblBacteria" id="AAF12188">
    <property type="protein sequence ID" value="AAF12188"/>
    <property type="gene ID" value="DR_A0185"/>
</dbReference>
<name>Q9RYW9_DEIRA</name>
<dbReference type="RefSeq" id="WP_010889445.1">
    <property type="nucleotide sequence ID" value="NZ_JHYL01000003.1"/>
</dbReference>
<dbReference type="PDB" id="8JGU">
    <property type="method" value="X-ray"/>
    <property type="resolution" value="1.99 A"/>
    <property type="chains" value="A=1-319"/>
</dbReference>
<protein>
    <submittedName>
        <fullName evidence="4">Exopolyphosphatase</fullName>
    </submittedName>
</protein>
<dbReference type="HOGENOM" id="CLU_025908_4_2_0"/>
<evidence type="ECO:0000259" key="2">
    <source>
        <dbReference type="Pfam" id="PF02541"/>
    </source>
</evidence>
<dbReference type="SUPFAM" id="SSF109604">
    <property type="entry name" value="HD-domain/PDEase-like"/>
    <property type="match status" value="1"/>
</dbReference>
<dbReference type="CDD" id="cd00077">
    <property type="entry name" value="HDc"/>
    <property type="match status" value="1"/>
</dbReference>
<dbReference type="KEGG" id="dra:DR_A0185"/>
<organism evidence="4 5">
    <name type="scientific">Deinococcus radiodurans (strain ATCC 13939 / DSM 20539 / JCM 16871 / CCUG 27074 / LMG 4051 / NBRC 15346 / NCIMB 9279 / VKM B-1422 / R1)</name>
    <dbReference type="NCBI Taxonomy" id="243230"/>
    <lineage>
        <taxon>Bacteria</taxon>
        <taxon>Thermotogati</taxon>
        <taxon>Deinococcota</taxon>
        <taxon>Deinococci</taxon>
        <taxon>Deinococcales</taxon>
        <taxon>Deinococcaceae</taxon>
        <taxon>Deinococcus</taxon>
    </lineage>
</organism>
<feature type="binding site" evidence="7">
    <location>
        <position position="378"/>
    </location>
    <ligand>
        <name>Mn(2+)</name>
        <dbReference type="ChEBI" id="CHEBI:29035"/>
    </ligand>
</feature>
<feature type="binding site" evidence="6 8">
    <location>
        <position position="340"/>
    </location>
    <ligand>
        <name>Mg(2+)</name>
        <dbReference type="ChEBI" id="CHEBI:18420"/>
    </ligand>
</feature>
<evidence type="ECO:0000256" key="1">
    <source>
        <dbReference type="ARBA" id="ARBA00022801"/>
    </source>
</evidence>
<accession>Q9RYW9</accession>
<dbReference type="Gene3D" id="1.10.3210.10">
    <property type="entry name" value="Hypothetical protein af1432"/>
    <property type="match status" value="1"/>
</dbReference>
<sequence length="515" mass="54584">MRVAVADVGTNSSHLLIAEALPGDAGGFRVIDTLKDRTRLGECLDTRGELTPEGEERLASALTRFRELAASAGAGDVRVYATSALREAPNGAEVAERVRQRTGLYPAVISGVREGELTYLGVREAVELGPDNVLLDLGGGSLEFVRGAEERAADVLSLPLGAIRMTRAFPEGDGKNAGRDVADAVARQVRELLRPHAGRFAARPGTQFFLSSGTAEAAADAIAQRRGGRPAEAAGGVNGERFTLTELADLLAHVARLRPAQRARVPGLERRGDTILAALSVLHAALDALGAREVTVSEGALREGMLIEELAQVQTFSLALSTRQRSVLATAGRFGVNLSHAGQVAELSRELFDRLLAAGETFPPPARSLLTAAAVLHEAGQIVSQSSHHKHGAYLIRHAGLRGFGPQDIELIAQIARYHRKSLPKPSHPDYVALAPADRALVARLAGILRVADGLDRAHTGLARVDDLRRQGQGWQLRVSGVTPLDLAGVGEKGDLWAREFGPLSVQNAAEAKAT</sequence>
<evidence type="ECO:0007829" key="7">
    <source>
        <dbReference type="PDB" id="8JGP"/>
    </source>
</evidence>
<dbReference type="STRING" id="243230.DR_A0185"/>
<dbReference type="AlphaFoldDB" id="Q9RYW9"/>
<dbReference type="PDB" id="8JGQ">
    <property type="method" value="X-ray"/>
    <property type="resolution" value="2.50 A"/>
    <property type="chains" value="A=1-515"/>
</dbReference>
<keyword evidence="5" id="KW-1185">Reference proteome</keyword>
<dbReference type="SUPFAM" id="SSF53067">
    <property type="entry name" value="Actin-like ATPase domain"/>
    <property type="match status" value="2"/>
</dbReference>
<dbReference type="PDB" id="8JGR">
    <property type="method" value="X-ray"/>
    <property type="resolution" value="2.50 A"/>
    <property type="chains" value="A=1-515"/>
</dbReference>
<feature type="binding site" evidence="6 8">
    <location>
        <position position="378"/>
    </location>
    <ligand>
        <name>Mg(2+)</name>
        <dbReference type="ChEBI" id="CHEBI:18420"/>
    </ligand>
</feature>
<dbReference type="InterPro" id="IPR043129">
    <property type="entry name" value="ATPase_NBD"/>
</dbReference>
<reference evidence="6 7" key="2">
    <citation type="journal article" date="2024" name="Adv. Sci.">
        <title>Structural Evolution of Bacterial Polyphosphate Degradation Enzyme for Phosphorus Cycling.</title>
        <authorList>
            <person name="Dai S."/>
            <person name="Wang B."/>
            <person name="Ye R."/>
            <person name="Zhang D."/>
            <person name="Xie Z."/>
            <person name="Yu N."/>
            <person name="Cai C."/>
            <person name="Huang C."/>
            <person name="Zhao J."/>
            <person name="Zhang F."/>
            <person name="Hua Y."/>
            <person name="Zhao Y."/>
            <person name="Zhou R."/>
            <person name="Tian B."/>
        </authorList>
    </citation>
    <scope>X-RAY CRYSTALLOGRAPHY (1.90 ANGSTROMS) IN COMPLEX WITH MG(2+) AND MN(2+)</scope>
</reference>
<dbReference type="PATRIC" id="fig|243230.17.peg.3074"/>
<feature type="binding site" evidence="7">
    <location>
        <position position="340"/>
    </location>
    <ligand>
        <name>Mn(2+)</name>
        <dbReference type="ChEBI" id="CHEBI:29035"/>
    </ligand>
</feature>
<dbReference type="CDD" id="cd24006">
    <property type="entry name" value="ASKHA_NBD_PPX_GppA"/>
    <property type="match status" value="1"/>
</dbReference>
<dbReference type="Pfam" id="PF21447">
    <property type="entry name" value="Ppx-GppA_III"/>
    <property type="match status" value="1"/>
</dbReference>
<dbReference type="GO" id="GO:0016462">
    <property type="term" value="F:pyrophosphatase activity"/>
    <property type="evidence" value="ECO:0000318"/>
    <property type="project" value="GO_Central"/>
</dbReference>
<proteinExistence type="evidence at protein level"/>
<dbReference type="GO" id="GO:0046872">
    <property type="term" value="F:metal ion binding"/>
    <property type="evidence" value="ECO:0007669"/>
    <property type="project" value="UniProtKB-KW"/>
</dbReference>
<evidence type="ECO:0000259" key="3">
    <source>
        <dbReference type="Pfam" id="PF21447"/>
    </source>
</evidence>
<dbReference type="InterPro" id="IPR050273">
    <property type="entry name" value="GppA/Ppx_hydrolase"/>
</dbReference>
<keyword evidence="6 7" id="KW-0002">3D-structure</keyword>
<evidence type="ECO:0007829" key="6">
    <source>
        <dbReference type="PDB" id="8JGO"/>
    </source>
</evidence>
<dbReference type="PIR" id="C75615">
    <property type="entry name" value="C75615"/>
</dbReference>
<feature type="binding site" evidence="7">
    <location>
        <position position="453"/>
    </location>
    <ligand>
        <name>Mn(2+)</name>
        <dbReference type="ChEBI" id="CHEBI:29035"/>
    </ligand>
</feature>
<dbReference type="InterPro" id="IPR003695">
    <property type="entry name" value="Ppx_GppA_N"/>
</dbReference>